<dbReference type="Proteomes" id="UP001500021">
    <property type="component" value="Unassembled WGS sequence"/>
</dbReference>
<evidence type="ECO:0000313" key="3">
    <source>
        <dbReference type="Proteomes" id="UP001500021"/>
    </source>
</evidence>
<evidence type="ECO:0000313" key="2">
    <source>
        <dbReference type="EMBL" id="GAA0822524.1"/>
    </source>
</evidence>
<gene>
    <name evidence="2" type="ORF">GCM10009111_30950</name>
</gene>
<evidence type="ECO:0000256" key="1">
    <source>
        <dbReference type="SAM" id="Phobius"/>
    </source>
</evidence>
<dbReference type="EMBL" id="BAAAFA010000012">
    <property type="protein sequence ID" value="GAA0822524.1"/>
    <property type="molecule type" value="Genomic_DNA"/>
</dbReference>
<comment type="caution">
    <text evidence="2">The sequence shown here is derived from an EMBL/GenBank/DDBJ whole genome shotgun (WGS) entry which is preliminary data.</text>
</comment>
<proteinExistence type="predicted"/>
<keyword evidence="1" id="KW-0472">Membrane</keyword>
<reference evidence="2 3" key="1">
    <citation type="journal article" date="2019" name="Int. J. Syst. Evol. Microbiol.">
        <title>The Global Catalogue of Microorganisms (GCM) 10K type strain sequencing project: providing services to taxonomists for standard genome sequencing and annotation.</title>
        <authorList>
            <consortium name="The Broad Institute Genomics Platform"/>
            <consortium name="The Broad Institute Genome Sequencing Center for Infectious Disease"/>
            <person name="Wu L."/>
            <person name="Ma J."/>
        </authorList>
    </citation>
    <scope>NUCLEOTIDE SEQUENCE [LARGE SCALE GENOMIC DNA]</scope>
    <source>
        <strain evidence="2 3">JCM 15608</strain>
    </source>
</reference>
<protein>
    <submittedName>
        <fullName evidence="2">Uncharacterized protein</fullName>
    </submittedName>
</protein>
<keyword evidence="1" id="KW-1133">Transmembrane helix</keyword>
<keyword evidence="1" id="KW-0812">Transmembrane</keyword>
<feature type="transmembrane region" description="Helical" evidence="1">
    <location>
        <begin position="6"/>
        <end position="30"/>
    </location>
</feature>
<keyword evidence="3" id="KW-1185">Reference proteome</keyword>
<organism evidence="2 3">
    <name type="scientific">Colwellia asteriadis</name>
    <dbReference type="NCBI Taxonomy" id="517723"/>
    <lineage>
        <taxon>Bacteria</taxon>
        <taxon>Pseudomonadati</taxon>
        <taxon>Pseudomonadota</taxon>
        <taxon>Gammaproteobacteria</taxon>
        <taxon>Alteromonadales</taxon>
        <taxon>Colwelliaceae</taxon>
        <taxon>Colwellia</taxon>
    </lineage>
</organism>
<name>A0ABN1LAB2_9GAMM</name>
<accession>A0ABN1LAB2</accession>
<sequence>MATGAVIEIIGVWLSGSSLAVFSLWLHALISRAEEMTKHSLFASCLVVKGFIKAHRVSGDNIKSELNDGLMYLFFVMSVQQ</sequence>